<dbReference type="InterPro" id="IPR036772">
    <property type="entry name" value="SRCR-like_dom_sf"/>
</dbReference>
<evidence type="ECO:0000259" key="11">
    <source>
        <dbReference type="PROSITE" id="PS50287"/>
    </source>
</evidence>
<dbReference type="SUPFAM" id="SSF56487">
    <property type="entry name" value="SRCR-like"/>
    <property type="match status" value="1"/>
</dbReference>
<keyword evidence="13" id="KW-1185">Reference proteome</keyword>
<evidence type="ECO:0000256" key="10">
    <source>
        <dbReference type="SAM" id="MobiDB-lite"/>
    </source>
</evidence>
<evidence type="ECO:0000256" key="8">
    <source>
        <dbReference type="ARBA" id="ARBA00023180"/>
    </source>
</evidence>
<evidence type="ECO:0000256" key="2">
    <source>
        <dbReference type="ARBA" id="ARBA00022692"/>
    </source>
</evidence>
<organism evidence="12 13">
    <name type="scientific">Knipowitschia caucasica</name>
    <name type="common">Caucasian dwarf goby</name>
    <name type="synonym">Pomatoschistus caucasicus</name>
    <dbReference type="NCBI Taxonomy" id="637954"/>
    <lineage>
        <taxon>Eukaryota</taxon>
        <taxon>Metazoa</taxon>
        <taxon>Chordata</taxon>
        <taxon>Craniata</taxon>
        <taxon>Vertebrata</taxon>
        <taxon>Euteleostomi</taxon>
        <taxon>Actinopterygii</taxon>
        <taxon>Neopterygii</taxon>
        <taxon>Teleostei</taxon>
        <taxon>Neoteleostei</taxon>
        <taxon>Acanthomorphata</taxon>
        <taxon>Gobiaria</taxon>
        <taxon>Gobiiformes</taxon>
        <taxon>Gobioidei</taxon>
        <taxon>Gobiidae</taxon>
        <taxon>Gobiinae</taxon>
        <taxon>Knipowitschia</taxon>
    </lineage>
</organism>
<keyword evidence="4" id="KW-0677">Repeat</keyword>
<keyword evidence="7 9" id="KW-1015">Disulfide bond</keyword>
<dbReference type="PRINTS" id="PR00258">
    <property type="entry name" value="SPERACTRCPTR"/>
</dbReference>
<dbReference type="FunFam" id="3.10.250.10:FF:000016">
    <property type="entry name" value="Scavenger receptor cysteine-rich protein type 12"/>
    <property type="match status" value="1"/>
</dbReference>
<evidence type="ECO:0000256" key="4">
    <source>
        <dbReference type="ARBA" id="ARBA00022737"/>
    </source>
</evidence>
<dbReference type="Proteomes" id="UP001497482">
    <property type="component" value="Chromosome 5"/>
</dbReference>
<evidence type="ECO:0000256" key="3">
    <source>
        <dbReference type="ARBA" id="ARBA00022729"/>
    </source>
</evidence>
<dbReference type="Pfam" id="PF00530">
    <property type="entry name" value="SRCR"/>
    <property type="match status" value="1"/>
</dbReference>
<dbReference type="SMART" id="SM00202">
    <property type="entry name" value="SR"/>
    <property type="match status" value="1"/>
</dbReference>
<proteinExistence type="predicted"/>
<comment type="subcellular location">
    <subcellularLocation>
        <location evidence="1">Membrane</location>
        <topology evidence="1">Single-pass membrane protein</topology>
    </subcellularLocation>
</comment>
<evidence type="ECO:0000256" key="9">
    <source>
        <dbReference type="PROSITE-ProRule" id="PRU00196"/>
    </source>
</evidence>
<feature type="domain" description="SRCR" evidence="11">
    <location>
        <begin position="18"/>
        <end position="116"/>
    </location>
</feature>
<keyword evidence="6" id="KW-0472">Membrane</keyword>
<dbReference type="PANTHER" id="PTHR19331:SF440">
    <property type="entry name" value="MACROPHAGE SCAVENGER RECEPTOR TYPES I AND II"/>
    <property type="match status" value="1"/>
</dbReference>
<reference evidence="12 13" key="1">
    <citation type="submission" date="2024-04" db="EMBL/GenBank/DDBJ databases">
        <authorList>
            <person name="Waldvogel A.-M."/>
            <person name="Schoenle A."/>
        </authorList>
    </citation>
    <scope>NUCLEOTIDE SEQUENCE [LARGE SCALE GENOMIC DNA]</scope>
</reference>
<keyword evidence="2" id="KW-0812">Transmembrane</keyword>
<name>A0AAV2M1H6_KNICA</name>
<feature type="region of interest" description="Disordered" evidence="10">
    <location>
        <begin position="105"/>
        <end position="127"/>
    </location>
</feature>
<feature type="disulfide bond" evidence="9">
    <location>
        <begin position="85"/>
        <end position="95"/>
    </location>
</feature>
<dbReference type="GO" id="GO:0016020">
    <property type="term" value="C:membrane"/>
    <property type="evidence" value="ECO:0007669"/>
    <property type="project" value="UniProtKB-SubCell"/>
</dbReference>
<evidence type="ECO:0000313" key="12">
    <source>
        <dbReference type="EMBL" id="CAL1607154.1"/>
    </source>
</evidence>
<evidence type="ECO:0000256" key="6">
    <source>
        <dbReference type="ARBA" id="ARBA00023136"/>
    </source>
</evidence>
<comment type="caution">
    <text evidence="9">Lacks conserved residue(s) required for the propagation of feature annotation.</text>
</comment>
<dbReference type="EMBL" id="OZ035827">
    <property type="protein sequence ID" value="CAL1607154.1"/>
    <property type="molecule type" value="Genomic_DNA"/>
</dbReference>
<dbReference type="Gene3D" id="3.10.250.10">
    <property type="entry name" value="SRCR-like domain"/>
    <property type="match status" value="1"/>
</dbReference>
<dbReference type="PROSITE" id="PS50287">
    <property type="entry name" value="SRCR_2"/>
    <property type="match status" value="1"/>
</dbReference>
<keyword evidence="5" id="KW-1133">Transmembrane helix</keyword>
<dbReference type="PANTHER" id="PTHR19331">
    <property type="entry name" value="SCAVENGER RECEPTOR DOMAIN-CONTAINING"/>
    <property type="match status" value="1"/>
</dbReference>
<sequence>MWLLLLLLGLTQAADERLVLRNGSNPCAGVPQVYYVDKWGFVGSSSLTDKEKSVACRSALCGDLQHSEELLRPHGNPSWMNQLQCQGDEQQLQKCNFSQWTMTASAPPTTSKITCSRETPETLTSDL</sequence>
<accession>A0AAV2M1H6</accession>
<dbReference type="InterPro" id="IPR001190">
    <property type="entry name" value="SRCR"/>
</dbReference>
<evidence type="ECO:0000313" key="13">
    <source>
        <dbReference type="Proteomes" id="UP001497482"/>
    </source>
</evidence>
<evidence type="ECO:0000256" key="7">
    <source>
        <dbReference type="ARBA" id="ARBA00023157"/>
    </source>
</evidence>
<keyword evidence="8" id="KW-0325">Glycoprotein</keyword>
<keyword evidence="3" id="KW-0732">Signal</keyword>
<gene>
    <name evidence="12" type="ORF">KC01_LOCUS34223</name>
</gene>
<protein>
    <recommendedName>
        <fullName evidence="11">SRCR domain-containing protein</fullName>
    </recommendedName>
</protein>
<evidence type="ECO:0000256" key="1">
    <source>
        <dbReference type="ARBA" id="ARBA00004167"/>
    </source>
</evidence>
<dbReference type="AlphaFoldDB" id="A0AAV2M1H6"/>
<evidence type="ECO:0000256" key="5">
    <source>
        <dbReference type="ARBA" id="ARBA00022989"/>
    </source>
</evidence>